<evidence type="ECO:0000313" key="2">
    <source>
        <dbReference type="EMBL" id="ERJ75989.1"/>
    </source>
</evidence>
<keyword evidence="1" id="KW-0812">Transmembrane</keyword>
<feature type="transmembrane region" description="Helical" evidence="1">
    <location>
        <begin position="46"/>
        <end position="66"/>
    </location>
</feature>
<dbReference type="EMBL" id="AWUY01000149">
    <property type="protein sequence ID" value="ERJ75989.1"/>
    <property type="molecule type" value="Genomic_DNA"/>
</dbReference>
<dbReference type="Proteomes" id="UP000016660">
    <property type="component" value="Unassembled WGS sequence"/>
</dbReference>
<sequence length="92" mass="10951">MFLFQGLHDFFDFHSNFENVYVSVCLSKLYRKFIQIKSECQIKPHIFGYFLTIFKVSLLLFFIISLQNNKLIISFATISKVIASYFEIFVLF</sequence>
<keyword evidence="3" id="KW-1185">Reference proteome</keyword>
<gene>
    <name evidence="2" type="ORF">HMPREF0653_01666</name>
</gene>
<protein>
    <submittedName>
        <fullName evidence="2">Uncharacterized protein</fullName>
    </submittedName>
</protein>
<organism evidence="2 3">
    <name type="scientific">Prevotella disiens JCM 6334 = ATCC 29426</name>
    <dbReference type="NCBI Taxonomy" id="1235811"/>
    <lineage>
        <taxon>Bacteria</taxon>
        <taxon>Pseudomonadati</taxon>
        <taxon>Bacteroidota</taxon>
        <taxon>Bacteroidia</taxon>
        <taxon>Bacteroidales</taxon>
        <taxon>Prevotellaceae</taxon>
        <taxon>Prevotella</taxon>
    </lineage>
</organism>
<accession>A0ABN0NR95</accession>
<feature type="transmembrane region" description="Helical" evidence="1">
    <location>
        <begin position="72"/>
        <end position="91"/>
    </location>
</feature>
<evidence type="ECO:0000313" key="3">
    <source>
        <dbReference type="Proteomes" id="UP000016660"/>
    </source>
</evidence>
<name>A0ABN0NR95_9BACT</name>
<reference evidence="2 3" key="1">
    <citation type="submission" date="2013-06" db="EMBL/GenBank/DDBJ databases">
        <authorList>
            <person name="Weinstock G."/>
            <person name="Sodergren E."/>
            <person name="Lobos E.A."/>
            <person name="Fulton L."/>
            <person name="Fulton R."/>
            <person name="Courtney L."/>
            <person name="Fronick C."/>
            <person name="O'Laughlin M."/>
            <person name="Godfrey J."/>
            <person name="Wilson R.M."/>
            <person name="Miner T."/>
            <person name="Farmer C."/>
            <person name="Delehaunty K."/>
            <person name="Cordes M."/>
            <person name="Minx P."/>
            <person name="Tomlinson C."/>
            <person name="Chen J."/>
            <person name="Wollam A."/>
            <person name="Pepin K.H."/>
            <person name="Bhonagiri V."/>
            <person name="Zhang X."/>
            <person name="Warren W."/>
            <person name="Mitreva M."/>
            <person name="Mardis E.R."/>
            <person name="Wilson R.K."/>
        </authorList>
    </citation>
    <scope>NUCLEOTIDE SEQUENCE [LARGE SCALE GENOMIC DNA]</scope>
    <source>
        <strain evidence="2 3">ATCC 29426</strain>
    </source>
</reference>
<keyword evidence="1" id="KW-1133">Transmembrane helix</keyword>
<evidence type="ECO:0000256" key="1">
    <source>
        <dbReference type="SAM" id="Phobius"/>
    </source>
</evidence>
<comment type="caution">
    <text evidence="2">The sequence shown here is derived from an EMBL/GenBank/DDBJ whole genome shotgun (WGS) entry which is preliminary data.</text>
</comment>
<keyword evidence="1" id="KW-0472">Membrane</keyword>
<proteinExistence type="predicted"/>